<dbReference type="SFLD" id="SFLDG01129">
    <property type="entry name" value="C1.5:_HAD__Beta-PGM__Phosphata"/>
    <property type="match status" value="1"/>
</dbReference>
<gene>
    <name evidence="1" type="ORF">FA707_02265</name>
</gene>
<dbReference type="SFLD" id="SFLDS00003">
    <property type="entry name" value="Haloacid_Dehalogenase"/>
    <property type="match status" value="1"/>
</dbReference>
<dbReference type="GO" id="GO:0008253">
    <property type="term" value="F:5'-nucleotidase activity"/>
    <property type="evidence" value="ECO:0007669"/>
    <property type="project" value="InterPro"/>
</dbReference>
<dbReference type="PROSITE" id="PS50042">
    <property type="entry name" value="CNMP_BINDING_3"/>
    <property type="match status" value="1"/>
</dbReference>
<dbReference type="NCBIfam" id="TIGR01549">
    <property type="entry name" value="HAD-SF-IA-v1"/>
    <property type="match status" value="1"/>
</dbReference>
<dbReference type="OrthoDB" id="9802350at2"/>
<dbReference type="InterPro" id="IPR023198">
    <property type="entry name" value="PGP-like_dom2"/>
</dbReference>
<dbReference type="CDD" id="cd04305">
    <property type="entry name" value="HAD_Neu5Ac-Pase_like"/>
    <property type="match status" value="1"/>
</dbReference>
<dbReference type="Gene3D" id="3.40.50.1000">
    <property type="entry name" value="HAD superfamily/HAD-like"/>
    <property type="match status" value="1"/>
</dbReference>
<dbReference type="SUPFAM" id="SSF56784">
    <property type="entry name" value="HAD-like"/>
    <property type="match status" value="1"/>
</dbReference>
<dbReference type="InterPro" id="IPR052550">
    <property type="entry name" value="Pyrimidine_5'-ntase_YjjG"/>
</dbReference>
<dbReference type="AlphaFoldDB" id="A0A4D7CU38"/>
<dbReference type="InterPro" id="IPR011951">
    <property type="entry name" value="HAD-SF_hydro_IA_YjjG/PynA"/>
</dbReference>
<accession>A0A4D7CU38</accession>
<dbReference type="Gene3D" id="1.10.150.240">
    <property type="entry name" value="Putative phosphatase, domain 2"/>
    <property type="match status" value="1"/>
</dbReference>
<sequence>MSYSTLLLDLDNTILSFDQAEKYALRKLLEEQAIDWDESLFESYHQKNKALWQALEKGKVARDYVLSQRFVELFHQLDVEVDGHAMDQLFRSYLAEEIFFMPRAKEVLTELKKDKQLYVVTNGVADTQKKRIEKAGLASYFDELFISEEIGHQKPSPLFFDHVLANVEEQNQAEILVVGDSLSADILGGNQAGLDTCWYSPGKANEVIQPTYQIKALDELLTLAN</sequence>
<reference evidence="1 2" key="1">
    <citation type="submission" date="2019-04" db="EMBL/GenBank/DDBJ databases">
        <title>Vagococcus sp. nov., isolated from faeces of yaks (Bos grunniens).</title>
        <authorList>
            <person name="Ge Y."/>
        </authorList>
    </citation>
    <scope>NUCLEOTIDE SEQUENCE [LARGE SCALE GENOMIC DNA]</scope>
    <source>
        <strain evidence="1 2">MN-17</strain>
    </source>
</reference>
<dbReference type="NCBIfam" id="TIGR02254">
    <property type="entry name" value="YjjG_YfnB"/>
    <property type="match status" value="1"/>
</dbReference>
<protein>
    <submittedName>
        <fullName evidence="1">Noncanonical pyrimidine nucleotidase, YjjG family</fullName>
    </submittedName>
</protein>
<dbReference type="EMBL" id="CP039712">
    <property type="protein sequence ID" value="QCI85861.1"/>
    <property type="molecule type" value="Genomic_DNA"/>
</dbReference>
<evidence type="ECO:0000313" key="2">
    <source>
        <dbReference type="Proteomes" id="UP000298615"/>
    </source>
</evidence>
<name>A0A4D7CU38_9ENTE</name>
<dbReference type="PANTHER" id="PTHR47478:SF1">
    <property type="entry name" value="PYRIMIDINE 5'-NUCLEOTIDASE YJJG"/>
    <property type="match status" value="1"/>
</dbReference>
<organism evidence="1 2">
    <name type="scientific">Vagococcus zengguangii</name>
    <dbReference type="NCBI Taxonomy" id="2571750"/>
    <lineage>
        <taxon>Bacteria</taxon>
        <taxon>Bacillati</taxon>
        <taxon>Bacillota</taxon>
        <taxon>Bacilli</taxon>
        <taxon>Lactobacillales</taxon>
        <taxon>Enterococcaceae</taxon>
        <taxon>Vagococcus</taxon>
    </lineage>
</organism>
<dbReference type="InterPro" id="IPR000595">
    <property type="entry name" value="cNMP-bd_dom"/>
</dbReference>
<evidence type="ECO:0000313" key="1">
    <source>
        <dbReference type="EMBL" id="QCI85861.1"/>
    </source>
</evidence>
<dbReference type="InterPro" id="IPR006439">
    <property type="entry name" value="HAD-SF_hydro_IA"/>
</dbReference>
<dbReference type="NCBIfam" id="TIGR01509">
    <property type="entry name" value="HAD-SF-IA-v3"/>
    <property type="match status" value="1"/>
</dbReference>
<dbReference type="Pfam" id="PF00702">
    <property type="entry name" value="Hydrolase"/>
    <property type="match status" value="1"/>
</dbReference>
<dbReference type="SFLD" id="SFLDG01135">
    <property type="entry name" value="C1.5.6:_HAD__Beta-PGM__Phospha"/>
    <property type="match status" value="1"/>
</dbReference>
<proteinExistence type="predicted"/>
<dbReference type="InterPro" id="IPR036412">
    <property type="entry name" value="HAD-like_sf"/>
</dbReference>
<keyword evidence="2" id="KW-1185">Reference proteome</keyword>
<dbReference type="KEGG" id="vao:FA707_02265"/>
<dbReference type="RefSeq" id="WP_136952704.1">
    <property type="nucleotide sequence ID" value="NZ_CP039712.1"/>
</dbReference>
<dbReference type="InterPro" id="IPR023214">
    <property type="entry name" value="HAD_sf"/>
</dbReference>
<dbReference type="Proteomes" id="UP000298615">
    <property type="component" value="Chromosome"/>
</dbReference>
<dbReference type="PANTHER" id="PTHR47478">
    <property type="match status" value="1"/>
</dbReference>